<name>X1D0V5_9ZZZZ</name>
<dbReference type="InterPro" id="IPR006935">
    <property type="entry name" value="Helicase/UvrB_N"/>
</dbReference>
<protein>
    <recommendedName>
        <fullName evidence="2">Helicase ATP-binding domain-containing protein</fullName>
    </recommendedName>
</protein>
<dbReference type="SUPFAM" id="SSF52540">
    <property type="entry name" value="P-loop containing nucleoside triphosphate hydrolases"/>
    <property type="match status" value="1"/>
</dbReference>
<keyword evidence="1" id="KW-0378">Hydrolase</keyword>
<feature type="non-terminal residue" evidence="3">
    <location>
        <position position="1"/>
    </location>
</feature>
<dbReference type="EMBL" id="BART01028294">
    <property type="protein sequence ID" value="GAG90091.1"/>
    <property type="molecule type" value="Genomic_DNA"/>
</dbReference>
<sequence length="273" mass="32501">FENLWKKPQAHKDKTIIFNDGSKEKIDFKQYLINEIEQIFVQYTPGEIYYKVLFELFGNQILDEQNDPEFNRQIGRLENSVIYNVLYEFQKKGALSLIKMLQKYNGAILADAVGLGKTWTALAVIKFFQLQGRETLLLCPKKLEANWNRYKKHQESRFEKDQLDYFIRFHTDMIDERLERYNDRADKYFTNDKPKLIVIDESHNLRNDKSKRYELLMTDILQKNEDIKVLLLSATPINNSLNDIRNQFKLMVQGDVRGYDEKLGVKNIDYSFR</sequence>
<comment type="caution">
    <text evidence="3">The sequence shown here is derived from an EMBL/GenBank/DDBJ whole genome shotgun (WGS) entry which is preliminary data.</text>
</comment>
<dbReference type="GO" id="GO:0016787">
    <property type="term" value="F:hydrolase activity"/>
    <property type="evidence" value="ECO:0007669"/>
    <property type="project" value="UniProtKB-KW"/>
</dbReference>
<dbReference type="GO" id="GO:0043596">
    <property type="term" value="C:nuclear replication fork"/>
    <property type="evidence" value="ECO:0007669"/>
    <property type="project" value="TreeGrafter"/>
</dbReference>
<accession>X1D0V5</accession>
<dbReference type="Pfam" id="PF04851">
    <property type="entry name" value="ResIII"/>
    <property type="match status" value="1"/>
</dbReference>
<dbReference type="SMART" id="SM00487">
    <property type="entry name" value="DEXDc"/>
    <property type="match status" value="1"/>
</dbReference>
<feature type="domain" description="Helicase ATP-binding" evidence="2">
    <location>
        <begin position="98"/>
        <end position="254"/>
    </location>
</feature>
<dbReference type="PROSITE" id="PS51192">
    <property type="entry name" value="HELICASE_ATP_BIND_1"/>
    <property type="match status" value="1"/>
</dbReference>
<dbReference type="GO" id="GO:0031297">
    <property type="term" value="P:replication fork processing"/>
    <property type="evidence" value="ECO:0007669"/>
    <property type="project" value="TreeGrafter"/>
</dbReference>
<dbReference type="Gene3D" id="3.40.50.10810">
    <property type="entry name" value="Tandem AAA-ATPase domain"/>
    <property type="match status" value="1"/>
</dbReference>
<gene>
    <name evidence="3" type="ORF">S01H4_49928</name>
</gene>
<dbReference type="InterPro" id="IPR038718">
    <property type="entry name" value="SNF2-like_sf"/>
</dbReference>
<dbReference type="PANTHER" id="PTHR45766:SF6">
    <property type="entry name" value="SWI_SNF-RELATED MATRIX-ASSOCIATED ACTIN-DEPENDENT REGULATOR OF CHROMATIN SUBFAMILY A-LIKE PROTEIN 1"/>
    <property type="match status" value="1"/>
</dbReference>
<evidence type="ECO:0000313" key="3">
    <source>
        <dbReference type="EMBL" id="GAG90091.1"/>
    </source>
</evidence>
<dbReference type="GO" id="GO:0003677">
    <property type="term" value="F:DNA binding"/>
    <property type="evidence" value="ECO:0007669"/>
    <property type="project" value="InterPro"/>
</dbReference>
<evidence type="ECO:0000256" key="1">
    <source>
        <dbReference type="ARBA" id="ARBA00022801"/>
    </source>
</evidence>
<dbReference type="GO" id="GO:0005524">
    <property type="term" value="F:ATP binding"/>
    <property type="evidence" value="ECO:0007669"/>
    <property type="project" value="InterPro"/>
</dbReference>
<dbReference type="PANTHER" id="PTHR45766">
    <property type="entry name" value="DNA ANNEALING HELICASE AND ENDONUCLEASE ZRANB3 FAMILY MEMBER"/>
    <property type="match status" value="1"/>
</dbReference>
<feature type="non-terminal residue" evidence="3">
    <location>
        <position position="273"/>
    </location>
</feature>
<organism evidence="3">
    <name type="scientific">marine sediment metagenome</name>
    <dbReference type="NCBI Taxonomy" id="412755"/>
    <lineage>
        <taxon>unclassified sequences</taxon>
        <taxon>metagenomes</taxon>
        <taxon>ecological metagenomes</taxon>
    </lineage>
</organism>
<dbReference type="InterPro" id="IPR027417">
    <property type="entry name" value="P-loop_NTPase"/>
</dbReference>
<dbReference type="InterPro" id="IPR014001">
    <property type="entry name" value="Helicase_ATP-bd"/>
</dbReference>
<reference evidence="3" key="1">
    <citation type="journal article" date="2014" name="Front. Microbiol.">
        <title>High frequency of phylogenetically diverse reductive dehalogenase-homologous genes in deep subseafloor sedimentary metagenomes.</title>
        <authorList>
            <person name="Kawai M."/>
            <person name="Futagami T."/>
            <person name="Toyoda A."/>
            <person name="Takaki Y."/>
            <person name="Nishi S."/>
            <person name="Hori S."/>
            <person name="Arai W."/>
            <person name="Tsubouchi T."/>
            <person name="Morono Y."/>
            <person name="Uchiyama I."/>
            <person name="Ito T."/>
            <person name="Fujiyama A."/>
            <person name="Inagaki F."/>
            <person name="Takami H."/>
        </authorList>
    </citation>
    <scope>NUCLEOTIDE SEQUENCE</scope>
    <source>
        <strain evidence="3">Expedition CK06-06</strain>
    </source>
</reference>
<dbReference type="AlphaFoldDB" id="X1D0V5"/>
<proteinExistence type="predicted"/>
<evidence type="ECO:0000259" key="2">
    <source>
        <dbReference type="PROSITE" id="PS51192"/>
    </source>
</evidence>
<dbReference type="GO" id="GO:0006281">
    <property type="term" value="P:DNA repair"/>
    <property type="evidence" value="ECO:0007669"/>
    <property type="project" value="TreeGrafter"/>
</dbReference>